<evidence type="ECO:0000256" key="1">
    <source>
        <dbReference type="ARBA" id="ARBA00004442"/>
    </source>
</evidence>
<proteinExistence type="inferred from homology"/>
<dbReference type="PATRIC" id="fig|908937.9.peg.2321"/>
<feature type="chain" id="PRO_5007914367" evidence="6">
    <location>
        <begin position="22"/>
        <end position="542"/>
    </location>
</feature>
<gene>
    <name evidence="9" type="ordered locus">Prede_2187</name>
    <name evidence="10" type="ORF">HMPREF9136_2372</name>
</gene>
<organism evidence="10 11">
    <name type="scientific">Prevotella dentalis (strain ATCC 49559 / DSM 3688 / JCM 13448 / NCTC 12043 / ES 2772)</name>
    <name type="common">Mitsuokella dentalis</name>
    <dbReference type="NCBI Taxonomy" id="908937"/>
    <lineage>
        <taxon>Bacteria</taxon>
        <taxon>Pseudomonadati</taxon>
        <taxon>Bacteroidota</taxon>
        <taxon>Bacteroidia</taxon>
        <taxon>Bacteroidales</taxon>
        <taxon>Prevotellaceae</taxon>
        <taxon>Prevotella</taxon>
    </lineage>
</organism>
<dbReference type="Pfam" id="PF07980">
    <property type="entry name" value="SusD_RagB"/>
    <property type="match status" value="1"/>
</dbReference>
<dbReference type="PROSITE" id="PS51257">
    <property type="entry name" value="PROKAR_LIPOPROTEIN"/>
    <property type="match status" value="1"/>
</dbReference>
<dbReference type="SUPFAM" id="SSF48452">
    <property type="entry name" value="TPR-like"/>
    <property type="match status" value="1"/>
</dbReference>
<dbReference type="InterPro" id="IPR012944">
    <property type="entry name" value="SusD_RagB_dom"/>
</dbReference>
<reference evidence="10 11" key="1">
    <citation type="submission" date="2011-04" db="EMBL/GenBank/DDBJ databases">
        <authorList>
            <person name="Muzny D."/>
            <person name="Qin X."/>
            <person name="Deng J."/>
            <person name="Jiang H."/>
            <person name="Liu Y."/>
            <person name="Qu J."/>
            <person name="Song X.-Z."/>
            <person name="Zhang L."/>
            <person name="Thornton R."/>
            <person name="Coyle M."/>
            <person name="Francisco L."/>
            <person name="Jackson L."/>
            <person name="Javaid M."/>
            <person name="Korchina V."/>
            <person name="Kovar C."/>
            <person name="Mata R."/>
            <person name="Mathew T."/>
            <person name="Ngo R."/>
            <person name="Nguyen L."/>
            <person name="Nguyen N."/>
            <person name="Okwuonu G."/>
            <person name="Ongeri F."/>
            <person name="Pham C."/>
            <person name="Simmons D."/>
            <person name="Wilczek-Boney K."/>
            <person name="Hale W."/>
            <person name="Jakkamsetti A."/>
            <person name="Pham P."/>
            <person name="Ruth R."/>
            <person name="San Lucas F."/>
            <person name="Warren J."/>
            <person name="Zhang J."/>
            <person name="Zhao Z."/>
            <person name="Zhou C."/>
            <person name="Zhu D."/>
            <person name="Lee S."/>
            <person name="Bess C."/>
            <person name="Blankenburg K."/>
            <person name="Forbes L."/>
            <person name="Fu Q."/>
            <person name="Gubbala S."/>
            <person name="Hirani K."/>
            <person name="Jayaseelan J.C."/>
            <person name="Lara F."/>
            <person name="Munidasa M."/>
            <person name="Palculict T."/>
            <person name="Patil S."/>
            <person name="Pu L.-L."/>
            <person name="Saada N."/>
            <person name="Tang L."/>
            <person name="Weissenberger G."/>
            <person name="Zhu Y."/>
            <person name="Hemphill L."/>
            <person name="Shang Y."/>
            <person name="Youmans B."/>
            <person name="Ayvaz T."/>
            <person name="Ross M."/>
            <person name="Santibanez J."/>
            <person name="Aqrawi P."/>
            <person name="Gross S."/>
            <person name="Joshi V."/>
            <person name="Fowler G."/>
            <person name="Nazareth L."/>
            <person name="Reid J."/>
            <person name="Worley K."/>
            <person name="Petrosino J."/>
            <person name="Highlander S."/>
            <person name="Gibbs R."/>
        </authorList>
    </citation>
    <scope>NUCLEOTIDE SEQUENCE [LARGE SCALE GENOMIC DNA]</scope>
    <source>
        <strain evidence="10 11">DSM 3688</strain>
    </source>
</reference>
<evidence type="ECO:0000259" key="8">
    <source>
        <dbReference type="Pfam" id="PF14322"/>
    </source>
</evidence>
<dbReference type="KEGG" id="pdt:Prede_2187"/>
<dbReference type="Gene3D" id="1.25.40.390">
    <property type="match status" value="1"/>
</dbReference>
<name>F9D694_PREDD</name>
<comment type="similarity">
    <text evidence="2">Belongs to the SusD family.</text>
</comment>
<dbReference type="Proteomes" id="UP000010862">
    <property type="component" value="Chromosome 2"/>
</dbReference>
<evidence type="ECO:0000313" key="12">
    <source>
        <dbReference type="Proteomes" id="UP000010862"/>
    </source>
</evidence>
<evidence type="ECO:0000313" key="11">
    <source>
        <dbReference type="Proteomes" id="UP000007820"/>
    </source>
</evidence>
<evidence type="ECO:0000259" key="7">
    <source>
        <dbReference type="Pfam" id="PF07980"/>
    </source>
</evidence>
<dbReference type="HOGENOM" id="CLU_015553_1_2_10"/>
<feature type="domain" description="SusD-like N-terminal" evidence="8">
    <location>
        <begin position="92"/>
        <end position="228"/>
    </location>
</feature>
<evidence type="ECO:0000256" key="3">
    <source>
        <dbReference type="ARBA" id="ARBA00022729"/>
    </source>
</evidence>
<evidence type="ECO:0000256" key="2">
    <source>
        <dbReference type="ARBA" id="ARBA00006275"/>
    </source>
</evidence>
<dbReference type="STRING" id="908937.Prede_2187"/>
<keyword evidence="4" id="KW-0472">Membrane</keyword>
<evidence type="ECO:0000256" key="4">
    <source>
        <dbReference type="ARBA" id="ARBA00023136"/>
    </source>
</evidence>
<dbReference type="AlphaFoldDB" id="F9D694"/>
<feature type="domain" description="RagB/SusD" evidence="7">
    <location>
        <begin position="370"/>
        <end position="542"/>
    </location>
</feature>
<comment type="subcellular location">
    <subcellularLocation>
        <location evidence="1">Cell outer membrane</location>
    </subcellularLocation>
</comment>
<keyword evidence="3 6" id="KW-0732">Signal</keyword>
<dbReference type="RefSeq" id="WP_005847344.1">
    <property type="nucleotide sequence ID" value="NC_019968.1"/>
</dbReference>
<keyword evidence="5" id="KW-0998">Cell outer membrane</keyword>
<evidence type="ECO:0000313" key="10">
    <source>
        <dbReference type="EMBL" id="EGQ12489.1"/>
    </source>
</evidence>
<feature type="signal peptide" evidence="6">
    <location>
        <begin position="1"/>
        <end position="21"/>
    </location>
</feature>
<dbReference type="GO" id="GO:0009279">
    <property type="term" value="C:cell outer membrane"/>
    <property type="evidence" value="ECO:0007669"/>
    <property type="project" value="UniProtKB-SubCell"/>
</dbReference>
<dbReference type="InterPro" id="IPR033985">
    <property type="entry name" value="SusD-like_N"/>
</dbReference>
<reference evidence="9" key="2">
    <citation type="submission" date="2012-02" db="EMBL/GenBank/DDBJ databases">
        <title>Complete sequence of chromosome 2 of Prevotella dentalis DSM 3688.</title>
        <authorList>
            <consortium name="US DOE Joint Genome Institute (JGI-PGF)"/>
            <person name="Lucas S."/>
            <person name="Copeland A."/>
            <person name="Lapidus A."/>
            <person name="Glavina del Rio T."/>
            <person name="Dalin E."/>
            <person name="Tice H."/>
            <person name="Bruce D."/>
            <person name="Goodwin L."/>
            <person name="Pitluck S."/>
            <person name="Peters L."/>
            <person name="Mikhailova N."/>
            <person name="Chertkov O."/>
            <person name="Kyrpides N."/>
            <person name="Mavromatis K."/>
            <person name="Ivanova N."/>
            <person name="Brettin T."/>
            <person name="Detter J.C."/>
            <person name="Han C."/>
            <person name="Larimer F."/>
            <person name="Land M."/>
            <person name="Hauser L."/>
            <person name="Markowitz V."/>
            <person name="Cheng J.-F."/>
            <person name="Hugenholtz P."/>
            <person name="Woyke T."/>
            <person name="Wu D."/>
            <person name="Gronow S."/>
            <person name="Wellnitz S."/>
            <person name="Brambilla E."/>
            <person name="Klenk H.-P."/>
            <person name="Eisen J.A."/>
        </authorList>
    </citation>
    <scope>NUCLEOTIDE SEQUENCE [LARGE SCALE GENOMIC DNA]</scope>
    <source>
        <strain evidence="9">DSM 3688</strain>
    </source>
</reference>
<keyword evidence="12" id="KW-1185">Reference proteome</keyword>
<dbReference type="eggNOG" id="COG3637">
    <property type="taxonomic scope" value="Bacteria"/>
</dbReference>
<evidence type="ECO:0000256" key="6">
    <source>
        <dbReference type="SAM" id="SignalP"/>
    </source>
</evidence>
<dbReference type="EMBL" id="CP003369">
    <property type="protein sequence ID" value="AGB29460.1"/>
    <property type="molecule type" value="Genomic_DNA"/>
</dbReference>
<dbReference type="InterPro" id="IPR011990">
    <property type="entry name" value="TPR-like_helical_dom_sf"/>
</dbReference>
<sequence>MKTRNLLYTCLVGVAALLGTASCTRLEDTSYNRIVADGFEPTDEDVASLLSSGYVSWRKTMLLWNGVARAEMLCTDQDVIPARPNGWVDGGVYKRMHQHKWTSEDDIPLQSWVRTYDGINACNRVLYQIESGQIKLGDRQTAIVSELKVLRASYYYLLDDLFGNVPIVTRFDVPEGFLPDQSSRKDVYEFVVKELTENIPNLSERVDNAYYGRFNKWAGYALLAKMYLNSEVFSDGTHQDYDKCIEACDLVIGSGKYALEATRKNVFVTNNEKSREIIFALPFDETYVDDWNAFDFHMYSLQPENQATYNFQATPWGGVCALPQYIDTFDPDDRRLRDDFIAGVQFSATGDTLKCTMGNLVGRPLDYVNHVNSIDGSEENQGLRWGKFEYAQGITNRLSNDFPLLRYADVLLMKAEALLRTGRADEAARLVTEVRRRNFADLPEKAAVSGSQLEGTTCYDYGRRDDSRTTHDGAQVKYGRMLDELGWEFSQEGRRRQDMVRFGVFTTRAWFSHDASDATRNLYPIPNRQILTNGKLKQNPGY</sequence>
<accession>F9D694</accession>
<protein>
    <submittedName>
        <fullName evidence="9">RagB/SusD family protein</fullName>
    </submittedName>
</protein>
<dbReference type="EMBL" id="AFPW01000041">
    <property type="protein sequence ID" value="EGQ12489.1"/>
    <property type="molecule type" value="Genomic_DNA"/>
</dbReference>
<evidence type="ECO:0000256" key="5">
    <source>
        <dbReference type="ARBA" id="ARBA00023237"/>
    </source>
</evidence>
<dbReference type="Pfam" id="PF14322">
    <property type="entry name" value="SusD-like_3"/>
    <property type="match status" value="1"/>
</dbReference>
<dbReference type="OrthoDB" id="5694214at2"/>
<dbReference type="Proteomes" id="UP000007820">
    <property type="component" value="Unassembled WGS sequence"/>
</dbReference>
<evidence type="ECO:0000313" key="9">
    <source>
        <dbReference type="EMBL" id="AGB29460.1"/>
    </source>
</evidence>